<dbReference type="Proteomes" id="UP000199048">
    <property type="component" value="Unassembled WGS sequence"/>
</dbReference>
<name>A0A1I4U098_9HYPH</name>
<proteinExistence type="predicted"/>
<dbReference type="AlphaFoldDB" id="A0A1I4U098"/>
<reference evidence="2" key="1">
    <citation type="submission" date="2016-10" db="EMBL/GenBank/DDBJ databases">
        <authorList>
            <person name="Varghese N."/>
            <person name="Submissions S."/>
        </authorList>
    </citation>
    <scope>NUCLEOTIDE SEQUENCE [LARGE SCALE GENOMIC DNA]</scope>
    <source>
        <strain evidence="2">BL36</strain>
    </source>
</reference>
<gene>
    <name evidence="1" type="ORF">SAMN05192568_106116</name>
</gene>
<protein>
    <submittedName>
        <fullName evidence="1">Uncharacterized protein</fullName>
    </submittedName>
</protein>
<dbReference type="RefSeq" id="WP_092046519.1">
    <property type="nucleotide sequence ID" value="NZ_FOTK01000061.1"/>
</dbReference>
<accession>A0A1I4U098</accession>
<sequence length="134" mass="14549">MGIMDDRARAELYVQAAGMQGVPATKYLRQHLGTSLVESLDIARAIARDMPNGPLGRSLAPRHESRQPREHNAIIAEIEKVIAGACFPSNPDMSGDPRKKLGSSQLRRVEDCAISIVDVFLQAGSRLPHHGALT</sequence>
<dbReference type="EMBL" id="FOTK01000061">
    <property type="protein sequence ID" value="SFM82436.1"/>
    <property type="molecule type" value="Genomic_DNA"/>
</dbReference>
<evidence type="ECO:0000313" key="1">
    <source>
        <dbReference type="EMBL" id="SFM82436.1"/>
    </source>
</evidence>
<evidence type="ECO:0000313" key="2">
    <source>
        <dbReference type="Proteomes" id="UP000199048"/>
    </source>
</evidence>
<keyword evidence="2" id="KW-1185">Reference proteome</keyword>
<dbReference type="STRING" id="582667.SAMN05192568_106116"/>
<organism evidence="1 2">
    <name type="scientific">Methylobacterium pseudosasicola</name>
    <dbReference type="NCBI Taxonomy" id="582667"/>
    <lineage>
        <taxon>Bacteria</taxon>
        <taxon>Pseudomonadati</taxon>
        <taxon>Pseudomonadota</taxon>
        <taxon>Alphaproteobacteria</taxon>
        <taxon>Hyphomicrobiales</taxon>
        <taxon>Methylobacteriaceae</taxon>
        <taxon>Methylobacterium</taxon>
    </lineage>
</organism>